<protein>
    <submittedName>
        <fullName evidence="6">MFS transporter</fullName>
    </submittedName>
</protein>
<evidence type="ECO:0000256" key="4">
    <source>
        <dbReference type="ARBA" id="ARBA00022989"/>
    </source>
</evidence>
<dbReference type="PANTHER" id="PTHR23513">
    <property type="entry name" value="INTEGRAL MEMBRANE EFFLUX PROTEIN-RELATED"/>
    <property type="match status" value="1"/>
</dbReference>
<dbReference type="InterPro" id="IPR011701">
    <property type="entry name" value="MFS"/>
</dbReference>
<keyword evidence="4" id="KW-1133">Transmembrane helix</keyword>
<evidence type="ECO:0000256" key="2">
    <source>
        <dbReference type="ARBA" id="ARBA00022475"/>
    </source>
</evidence>
<dbReference type="CDD" id="cd06173">
    <property type="entry name" value="MFS_MefA_like"/>
    <property type="match status" value="1"/>
</dbReference>
<comment type="caution">
    <text evidence="6">The sequence shown here is derived from an EMBL/GenBank/DDBJ whole genome shotgun (WGS) entry which is preliminary data.</text>
</comment>
<dbReference type="GO" id="GO:0005886">
    <property type="term" value="C:plasma membrane"/>
    <property type="evidence" value="ECO:0007669"/>
    <property type="project" value="UniProtKB-SubCell"/>
</dbReference>
<keyword evidence="5" id="KW-0472">Membrane</keyword>
<dbReference type="Pfam" id="PF07690">
    <property type="entry name" value="MFS_1"/>
    <property type="match status" value="1"/>
</dbReference>
<evidence type="ECO:0000256" key="5">
    <source>
        <dbReference type="ARBA" id="ARBA00023136"/>
    </source>
</evidence>
<dbReference type="SUPFAM" id="SSF103473">
    <property type="entry name" value="MFS general substrate transporter"/>
    <property type="match status" value="1"/>
</dbReference>
<reference evidence="6 7" key="1">
    <citation type="submission" date="2017-09" db="EMBL/GenBank/DDBJ databases">
        <title>Large-scale bioinformatics analysis of Bacillus genomes uncovers conserved roles of natural products in bacterial physiology.</title>
        <authorList>
            <consortium name="Agbiome Team Llc"/>
            <person name="Bleich R.M."/>
            <person name="Grubbs K.J."/>
            <person name="Santa Maria K.C."/>
            <person name="Allen S.E."/>
            <person name="Farag S."/>
            <person name="Shank E.A."/>
            <person name="Bowers A."/>
        </authorList>
    </citation>
    <scope>NUCLEOTIDE SEQUENCE [LARGE SCALE GENOMIC DNA]</scope>
    <source>
        <strain evidence="6 7">AFS029838</strain>
    </source>
</reference>
<evidence type="ECO:0000313" key="7">
    <source>
        <dbReference type="Proteomes" id="UP000222503"/>
    </source>
</evidence>
<gene>
    <name evidence="6" type="ORF">COI65_16010</name>
</gene>
<keyword evidence="2" id="KW-1003">Cell membrane</keyword>
<keyword evidence="3" id="KW-0812">Transmembrane</keyword>
<dbReference type="Gene3D" id="1.20.1250.20">
    <property type="entry name" value="MFS general substrate transporter like domains"/>
    <property type="match status" value="1"/>
</dbReference>
<evidence type="ECO:0000256" key="3">
    <source>
        <dbReference type="ARBA" id="ARBA00022692"/>
    </source>
</evidence>
<dbReference type="PANTHER" id="PTHR23513:SF19">
    <property type="entry name" value="MAJOR FACILITATOR SUPERFAMILY (MFS) PROFILE DOMAIN-CONTAINING PROTEIN"/>
    <property type="match status" value="1"/>
</dbReference>
<evidence type="ECO:0000313" key="6">
    <source>
        <dbReference type="EMBL" id="PHG60557.1"/>
    </source>
</evidence>
<dbReference type="GO" id="GO:0022857">
    <property type="term" value="F:transmembrane transporter activity"/>
    <property type="evidence" value="ECO:0007669"/>
    <property type="project" value="InterPro"/>
</dbReference>
<dbReference type="AlphaFoldDB" id="A0A2A8CR67"/>
<sequence>MFFLRKVVYLLQNRSLIYYLGSKICITLADIVYIMIITTHMYTTTKSATLTALFPLVQVITNLIANTSAPLIMNRFSSYSLLFTLQWIKTVLLFLLMILFPALSSNVVTLFIFIFFISLCSGWSAPLLYGILPRLTRKEQLVKVNSIFSFSTQIAQAAAYSFTSVIVLLIGATSTLMMNNILMIFGCVALHVSLRSIHTERVIEPSSSKGAALLEGWKLLFQNPSLRTVTCMDLIETFAGTIWIGAITMAYVTTVLHKGEEWWGYINTSYYVGTLIGGILAWKMSTYIQNNLIRSMAIGSLMFSILTFLYGMTSSGFIALFLCVLMGPCYQIRDISQTTVLQSSVAPSLLSKMYTAHGALLSTASGLSMLSVGIITDLFGVRTIYILASILILCSACLSFNLLKYDKTKQKNISL</sequence>
<name>A0A2A8CR67_9BACI</name>
<dbReference type="EMBL" id="NUUQ01000021">
    <property type="protein sequence ID" value="PHG60557.1"/>
    <property type="molecule type" value="Genomic_DNA"/>
</dbReference>
<proteinExistence type="predicted"/>
<accession>A0A2A8CR67</accession>
<organism evidence="6 7">
    <name type="scientific">Bacillus wiedmannii</name>
    <dbReference type="NCBI Taxonomy" id="1890302"/>
    <lineage>
        <taxon>Bacteria</taxon>
        <taxon>Bacillati</taxon>
        <taxon>Bacillota</taxon>
        <taxon>Bacilli</taxon>
        <taxon>Bacillales</taxon>
        <taxon>Bacillaceae</taxon>
        <taxon>Bacillus</taxon>
        <taxon>Bacillus cereus group</taxon>
    </lineage>
</organism>
<dbReference type="InterPro" id="IPR036259">
    <property type="entry name" value="MFS_trans_sf"/>
</dbReference>
<dbReference type="Proteomes" id="UP000222503">
    <property type="component" value="Unassembled WGS sequence"/>
</dbReference>
<comment type="subcellular location">
    <subcellularLocation>
        <location evidence="1">Cell membrane</location>
        <topology evidence="1">Multi-pass membrane protein</topology>
    </subcellularLocation>
</comment>
<evidence type="ECO:0000256" key="1">
    <source>
        <dbReference type="ARBA" id="ARBA00004651"/>
    </source>
</evidence>